<evidence type="ECO:0000313" key="2">
    <source>
        <dbReference type="EMBL" id="MBN3578792.1"/>
    </source>
</evidence>
<gene>
    <name evidence="2" type="ORF">JYA62_14070</name>
</gene>
<name>A0ABS3A2R0_9VIBR</name>
<evidence type="ECO:0000313" key="3">
    <source>
        <dbReference type="Proteomes" id="UP000779070"/>
    </source>
</evidence>
<feature type="chain" id="PRO_5046070911" evidence="1">
    <location>
        <begin position="18"/>
        <end position="151"/>
    </location>
</feature>
<dbReference type="Proteomes" id="UP000779070">
    <property type="component" value="Unassembled WGS sequence"/>
</dbReference>
<reference evidence="2 3" key="1">
    <citation type="submission" date="2021-02" db="EMBL/GenBank/DDBJ databases">
        <title>Draft Genome Sequences of 5 Vibrio neptunius Strains Isolated From of Bivalve Hatcheries.</title>
        <authorList>
            <person name="Galvis F."/>
            <person name="Barja J.L."/>
            <person name="Lemos M.L."/>
            <person name="Balado M."/>
        </authorList>
    </citation>
    <scope>NUCLEOTIDE SEQUENCE [LARGE SCALE GENOMIC DNA]</scope>
    <source>
        <strain evidence="2 3">PP-145.98</strain>
    </source>
</reference>
<keyword evidence="1" id="KW-0732">Signal</keyword>
<protein>
    <submittedName>
        <fullName evidence="2">Uncharacterized protein</fullName>
    </submittedName>
</protein>
<comment type="caution">
    <text evidence="2">The sequence shown here is derived from an EMBL/GenBank/DDBJ whole genome shotgun (WGS) entry which is preliminary data.</text>
</comment>
<evidence type="ECO:0000256" key="1">
    <source>
        <dbReference type="SAM" id="SignalP"/>
    </source>
</evidence>
<sequence>MNKFFLLLLFFSFTAHTSAKEIKLSATCDIDNAANVNFFSVTYIGESLVRVEVNTNQIYVIAKGVAGDRGGSNFFFEDTDSVGIAGVNINWDNISKTMPMFRIDKLNERDYVIEWFGFFDETRNIYSWSKAGGVEVDLYSSKAILQNCENY</sequence>
<accession>A0ABS3A2R0</accession>
<dbReference type="RefSeq" id="WP_206370742.1">
    <property type="nucleotide sequence ID" value="NZ_CAWPTM010000083.1"/>
</dbReference>
<proteinExistence type="predicted"/>
<keyword evidence="3" id="KW-1185">Reference proteome</keyword>
<dbReference type="EMBL" id="JAFHLB010000018">
    <property type="protein sequence ID" value="MBN3578792.1"/>
    <property type="molecule type" value="Genomic_DNA"/>
</dbReference>
<feature type="signal peptide" evidence="1">
    <location>
        <begin position="1"/>
        <end position="17"/>
    </location>
</feature>
<organism evidence="2 3">
    <name type="scientific">Vibrio neptunius</name>
    <dbReference type="NCBI Taxonomy" id="170651"/>
    <lineage>
        <taxon>Bacteria</taxon>
        <taxon>Pseudomonadati</taxon>
        <taxon>Pseudomonadota</taxon>
        <taxon>Gammaproteobacteria</taxon>
        <taxon>Vibrionales</taxon>
        <taxon>Vibrionaceae</taxon>
        <taxon>Vibrio</taxon>
    </lineage>
</organism>